<dbReference type="SUPFAM" id="SSF53807">
    <property type="entry name" value="Helical backbone' metal receptor"/>
    <property type="match status" value="1"/>
</dbReference>
<evidence type="ECO:0000259" key="2">
    <source>
        <dbReference type="Pfam" id="PF01497"/>
    </source>
</evidence>
<organism evidence="3 4">
    <name type="scientific">Idiomarina seosinensis</name>
    <dbReference type="NCBI Taxonomy" id="281739"/>
    <lineage>
        <taxon>Bacteria</taxon>
        <taxon>Pseudomonadati</taxon>
        <taxon>Pseudomonadota</taxon>
        <taxon>Gammaproteobacteria</taxon>
        <taxon>Alteromonadales</taxon>
        <taxon>Idiomarinaceae</taxon>
        <taxon>Idiomarina</taxon>
    </lineage>
</organism>
<feature type="domain" description="Fe/B12 periplasmic-binding" evidence="2">
    <location>
        <begin position="57"/>
        <end position="200"/>
    </location>
</feature>
<evidence type="ECO:0000256" key="1">
    <source>
        <dbReference type="SAM" id="SignalP"/>
    </source>
</evidence>
<feature type="chain" id="PRO_5019317629" description="Fe/B12 periplasmic-binding domain-containing protein" evidence="1">
    <location>
        <begin position="19"/>
        <end position="255"/>
    </location>
</feature>
<evidence type="ECO:0000313" key="4">
    <source>
        <dbReference type="Proteomes" id="UP000287908"/>
    </source>
</evidence>
<feature type="signal peptide" evidence="1">
    <location>
        <begin position="1"/>
        <end position="18"/>
    </location>
</feature>
<keyword evidence="1" id="KW-0732">Signal</keyword>
<evidence type="ECO:0000313" key="3">
    <source>
        <dbReference type="EMBL" id="RUO78077.1"/>
    </source>
</evidence>
<gene>
    <name evidence="3" type="ORF">CWI81_06305</name>
</gene>
<proteinExistence type="predicted"/>
<comment type="caution">
    <text evidence="3">The sequence shown here is derived from an EMBL/GenBank/DDBJ whole genome shotgun (WGS) entry which is preliminary data.</text>
</comment>
<accession>A0A432ZJ93</accession>
<dbReference type="InterPro" id="IPR050902">
    <property type="entry name" value="ABC_Transporter_SBP"/>
</dbReference>
<dbReference type="InterPro" id="IPR002491">
    <property type="entry name" value="ABC_transptr_periplasmic_BD"/>
</dbReference>
<dbReference type="RefSeq" id="WP_126784404.1">
    <property type="nucleotide sequence ID" value="NZ_PIQF01000001.1"/>
</dbReference>
<dbReference type="Pfam" id="PF01497">
    <property type="entry name" value="Peripla_BP_2"/>
    <property type="match status" value="1"/>
</dbReference>
<dbReference type="GO" id="GO:0071281">
    <property type="term" value="P:cellular response to iron ion"/>
    <property type="evidence" value="ECO:0007669"/>
    <property type="project" value="TreeGrafter"/>
</dbReference>
<protein>
    <recommendedName>
        <fullName evidence="2">Fe/B12 periplasmic-binding domain-containing protein</fullName>
    </recommendedName>
</protein>
<dbReference type="PANTHER" id="PTHR30535:SF34">
    <property type="entry name" value="MOLYBDATE-BINDING PROTEIN MOLA"/>
    <property type="match status" value="1"/>
</dbReference>
<sequence>MRFSLLGLLLLCPLSVMAEQRWVSLNQCVDELLMRWAPEKLSAVTYLTKLDNQQSWQQHNGSLEAILALQPTRVIATRFSNSTLVSRLRDYTEVTVLEQPQNWQQYQHWLTQLRELGLEKQVEQHQQQTKQLFEQLKQQPKQVLFVMPNQWSWGGDTWADEIIQRAGADNLAAGLGQGLVGLDLETIWSWQPEQVVMEGFSRSGDQHNAFALANQWRHHPLFKQWVSTQQVTFIDNQTAACPVVNLADYLEALKP</sequence>
<dbReference type="Gene3D" id="3.40.50.1980">
    <property type="entry name" value="Nitrogenase molybdenum iron protein domain"/>
    <property type="match status" value="2"/>
</dbReference>
<dbReference type="AlphaFoldDB" id="A0A432ZJ93"/>
<name>A0A432ZJ93_9GAMM</name>
<dbReference type="PANTHER" id="PTHR30535">
    <property type="entry name" value="VITAMIN B12-BINDING PROTEIN"/>
    <property type="match status" value="1"/>
</dbReference>
<keyword evidence="4" id="KW-1185">Reference proteome</keyword>
<reference evidence="3 4" key="1">
    <citation type="journal article" date="2011" name="Front. Microbiol.">
        <title>Genomic signatures of strain selection and enhancement in Bacillus atrophaeus var. globigii, a historical biowarfare simulant.</title>
        <authorList>
            <person name="Gibbons H.S."/>
            <person name="Broomall S.M."/>
            <person name="McNew L.A."/>
            <person name="Daligault H."/>
            <person name="Chapman C."/>
            <person name="Bruce D."/>
            <person name="Karavis M."/>
            <person name="Krepps M."/>
            <person name="McGregor P.A."/>
            <person name="Hong C."/>
            <person name="Park K.H."/>
            <person name="Akmal A."/>
            <person name="Feldman A."/>
            <person name="Lin J.S."/>
            <person name="Chang W.E."/>
            <person name="Higgs B.W."/>
            <person name="Demirev P."/>
            <person name="Lindquist J."/>
            <person name="Liem A."/>
            <person name="Fochler E."/>
            <person name="Read T.D."/>
            <person name="Tapia R."/>
            <person name="Johnson S."/>
            <person name="Bishop-Lilly K.A."/>
            <person name="Detter C."/>
            <person name="Han C."/>
            <person name="Sozhamannan S."/>
            <person name="Rosenzweig C.N."/>
            <person name="Skowronski E.W."/>
        </authorList>
    </citation>
    <scope>NUCLEOTIDE SEQUENCE [LARGE SCALE GENOMIC DNA]</scope>
    <source>
        <strain evidence="3 4">CL-SP19</strain>
    </source>
</reference>
<dbReference type="Proteomes" id="UP000287908">
    <property type="component" value="Unassembled WGS sequence"/>
</dbReference>
<dbReference type="EMBL" id="PIQF01000001">
    <property type="protein sequence ID" value="RUO78077.1"/>
    <property type="molecule type" value="Genomic_DNA"/>
</dbReference>
<dbReference type="OrthoDB" id="6238610at2"/>